<dbReference type="GO" id="GO:0038023">
    <property type="term" value="F:signaling receptor activity"/>
    <property type="evidence" value="ECO:0007669"/>
    <property type="project" value="InterPro"/>
</dbReference>
<comment type="subcellular location">
    <subcellularLocation>
        <location evidence="1">Membrane</location>
    </subcellularLocation>
</comment>
<dbReference type="Proteomes" id="UP000052978">
    <property type="component" value="Unassembled WGS sequence"/>
</dbReference>
<keyword evidence="8" id="KW-1185">Reference proteome</keyword>
<keyword evidence="3 5" id="KW-0472">Membrane</keyword>
<protein>
    <submittedName>
        <fullName evidence="7">Signaling lymphocytic activation molecule</fullName>
    </submittedName>
</protein>
<sequence>MEGASQANTGWYQAFRLGSGEYRFSRTERPSSTEDWERRTAGCPTIFGQLGSSVLLPLISEGISKSMNKSIHMFITWAKSPGNRSSKKIVSLDLPEEGSSRYLEDGYKFYQENLNLEILESKKEHEGWYTMTLEKTDSVQHFCLQLKLYEQVSTPEIKVLNWTLENGNCSLMLACMAEKGDHVVYGWSTEAGPHPPSAANASHPLYLTLGPQHADDNYTCTASNPISNRSQTFTPWSSCSSYSYSVPGQWGLYAGLALGGVIGVILILQVAILLFRRRGKTDHYEPTVEEKSLTIYAQVQKSGSVQKKPDPLPTQDPCTTIYVAATEPVPEPVQEPSSITVYASVTLPES</sequence>
<evidence type="ECO:0000256" key="5">
    <source>
        <dbReference type="SAM" id="Phobius"/>
    </source>
</evidence>
<keyword evidence="2" id="KW-0732">Signal</keyword>
<evidence type="ECO:0000313" key="7">
    <source>
        <dbReference type="EMBL" id="EPQ02414.1"/>
    </source>
</evidence>
<organism evidence="7 8">
    <name type="scientific">Myotis brandtii</name>
    <name type="common">Brandt's bat</name>
    <dbReference type="NCBI Taxonomy" id="109478"/>
    <lineage>
        <taxon>Eukaryota</taxon>
        <taxon>Metazoa</taxon>
        <taxon>Chordata</taxon>
        <taxon>Craniata</taxon>
        <taxon>Vertebrata</taxon>
        <taxon>Euteleostomi</taxon>
        <taxon>Mammalia</taxon>
        <taxon>Eutheria</taxon>
        <taxon>Laurasiatheria</taxon>
        <taxon>Chiroptera</taxon>
        <taxon>Yangochiroptera</taxon>
        <taxon>Vespertilionidae</taxon>
        <taxon>Myotis</taxon>
    </lineage>
</organism>
<keyword evidence="4" id="KW-0325">Glycoprotein</keyword>
<name>S7MDS6_MYOBR</name>
<evidence type="ECO:0000256" key="4">
    <source>
        <dbReference type="ARBA" id="ARBA00023180"/>
    </source>
</evidence>
<proteinExistence type="predicted"/>
<dbReference type="GO" id="GO:0009986">
    <property type="term" value="C:cell surface"/>
    <property type="evidence" value="ECO:0007669"/>
    <property type="project" value="InterPro"/>
</dbReference>
<feature type="domain" description="Ig-like" evidence="6">
    <location>
        <begin position="155"/>
        <end position="234"/>
    </location>
</feature>
<dbReference type="InterPro" id="IPR007110">
    <property type="entry name" value="Ig-like_dom"/>
</dbReference>
<dbReference type="PANTHER" id="PTHR12080:SF49">
    <property type="entry name" value="SIGNALING LYMPHOCYTIC ACTIVATION MOLECULE"/>
    <property type="match status" value="1"/>
</dbReference>
<feature type="transmembrane region" description="Helical" evidence="5">
    <location>
        <begin position="250"/>
        <end position="275"/>
    </location>
</feature>
<evidence type="ECO:0000256" key="3">
    <source>
        <dbReference type="ARBA" id="ARBA00023136"/>
    </source>
</evidence>
<dbReference type="InterPro" id="IPR010407">
    <property type="entry name" value="Sig_lymph_act_molc_N"/>
</dbReference>
<dbReference type="PROSITE" id="PS50835">
    <property type="entry name" value="IG_LIKE"/>
    <property type="match status" value="1"/>
</dbReference>
<evidence type="ECO:0000313" key="8">
    <source>
        <dbReference type="Proteomes" id="UP000052978"/>
    </source>
</evidence>
<dbReference type="Gene3D" id="2.60.40.10">
    <property type="entry name" value="Immunoglobulins"/>
    <property type="match status" value="2"/>
</dbReference>
<evidence type="ECO:0000259" key="6">
    <source>
        <dbReference type="PROSITE" id="PS50835"/>
    </source>
</evidence>
<reference evidence="7 8" key="1">
    <citation type="journal article" date="2013" name="Nat. Commun.">
        <title>Genome analysis reveals insights into physiology and longevity of the Brandt's bat Myotis brandtii.</title>
        <authorList>
            <person name="Seim I."/>
            <person name="Fang X."/>
            <person name="Xiong Z."/>
            <person name="Lobanov A.V."/>
            <person name="Huang Z."/>
            <person name="Ma S."/>
            <person name="Feng Y."/>
            <person name="Turanov A.A."/>
            <person name="Zhu Y."/>
            <person name="Lenz T.L."/>
            <person name="Gerashchenko M.V."/>
            <person name="Fan D."/>
            <person name="Hee Yim S."/>
            <person name="Yao X."/>
            <person name="Jordan D."/>
            <person name="Xiong Y."/>
            <person name="Ma Y."/>
            <person name="Lyapunov A.N."/>
            <person name="Chen G."/>
            <person name="Kulakova O.I."/>
            <person name="Sun Y."/>
            <person name="Lee S.G."/>
            <person name="Bronson R.T."/>
            <person name="Moskalev A.A."/>
            <person name="Sunyaev S.R."/>
            <person name="Zhang G."/>
            <person name="Krogh A."/>
            <person name="Wang J."/>
            <person name="Gladyshev V.N."/>
        </authorList>
    </citation>
    <scope>NUCLEOTIDE SEQUENCE [LARGE SCALE GENOMIC DNA]</scope>
</reference>
<dbReference type="AlphaFoldDB" id="S7MDS6"/>
<accession>S7MDS6</accession>
<dbReference type="GO" id="GO:0046649">
    <property type="term" value="P:lymphocyte activation"/>
    <property type="evidence" value="ECO:0007669"/>
    <property type="project" value="InterPro"/>
</dbReference>
<keyword evidence="5" id="KW-0812">Transmembrane</keyword>
<dbReference type="InterPro" id="IPR013783">
    <property type="entry name" value="Ig-like_fold"/>
</dbReference>
<dbReference type="Pfam" id="PF06214">
    <property type="entry name" value="SLAM"/>
    <property type="match status" value="1"/>
</dbReference>
<dbReference type="GO" id="GO:0016020">
    <property type="term" value="C:membrane"/>
    <property type="evidence" value="ECO:0007669"/>
    <property type="project" value="UniProtKB-SubCell"/>
</dbReference>
<dbReference type="EMBL" id="KE161208">
    <property type="protein sequence ID" value="EPQ02414.1"/>
    <property type="molecule type" value="Genomic_DNA"/>
</dbReference>
<evidence type="ECO:0000256" key="1">
    <source>
        <dbReference type="ARBA" id="ARBA00004370"/>
    </source>
</evidence>
<gene>
    <name evidence="7" type="ORF">D623_10009264</name>
</gene>
<evidence type="ECO:0000256" key="2">
    <source>
        <dbReference type="ARBA" id="ARBA00022729"/>
    </source>
</evidence>
<keyword evidence="5" id="KW-1133">Transmembrane helix</keyword>
<dbReference type="PANTHER" id="PTHR12080">
    <property type="entry name" value="SIGNALING LYMPHOCYTIC ACTIVATION MOLECULE"/>
    <property type="match status" value="1"/>
</dbReference>
<dbReference type="eggNOG" id="ENOG502SVMG">
    <property type="taxonomic scope" value="Eukaryota"/>
</dbReference>
<dbReference type="InterPro" id="IPR015631">
    <property type="entry name" value="CD2/SLAM_rcpt"/>
</dbReference>